<protein>
    <submittedName>
        <fullName evidence="3">Cobalamin biosynthesis protein</fullName>
    </submittedName>
</protein>
<dbReference type="Gene3D" id="3.30.420.180">
    <property type="entry name" value="CobE/GbiG C-terminal domain"/>
    <property type="match status" value="1"/>
</dbReference>
<gene>
    <name evidence="3" type="ORF">ACFFH7_26430</name>
</gene>
<reference evidence="3 4" key="1">
    <citation type="submission" date="2024-09" db="EMBL/GenBank/DDBJ databases">
        <authorList>
            <person name="Sun Q."/>
            <person name="Mori K."/>
        </authorList>
    </citation>
    <scope>NUCLEOTIDE SEQUENCE [LARGE SCALE GENOMIC DNA]</scope>
    <source>
        <strain evidence="3 4">TBRC 1432</strain>
    </source>
</reference>
<dbReference type="InterPro" id="IPR036518">
    <property type="entry name" value="CobE/GbiG_C_sf"/>
</dbReference>
<feature type="domain" description="Cobalamin synthesis G N-terminal" evidence="2">
    <location>
        <begin position="36"/>
        <end position="114"/>
    </location>
</feature>
<sequence>MIGLFAIDAEQRKLAVELSAKLGRDTMVGDGPVHQVVHRMWTKLGSAVLLMPIGAAVRTIAPMLVQDESSPAVVCVTEGFVVVLAGGSAGGANALADRIAEVLGLTMVASTGSDNTGDTVLEQLVDQLDATVDGDIAECAAALLDGEPIRLLNPMGFALPPMPDNVGHSNGARWTIVIDDRLATQISDGSELLRIVPRTLVVGVGASKGVSGDEVSSVLSMLEWDFGLDLRAVRAFASIDLKAREAGVLQALEDWNFWHGQGSVGEDPPTLLTYPAETLSTVDVPNPSAVVQRETGTPSVAEAAALYAAAEMAQGRPVELVVPKAKGENVTVAAVRIKP</sequence>
<name>A0ABV6MZ19_9PSEU</name>
<organism evidence="3 4">
    <name type="scientific">Kutzneria chonburiensis</name>
    <dbReference type="NCBI Taxonomy" id="1483604"/>
    <lineage>
        <taxon>Bacteria</taxon>
        <taxon>Bacillati</taxon>
        <taxon>Actinomycetota</taxon>
        <taxon>Actinomycetes</taxon>
        <taxon>Pseudonocardiales</taxon>
        <taxon>Pseudonocardiaceae</taxon>
        <taxon>Kutzneria</taxon>
    </lineage>
</organism>
<dbReference type="InterPro" id="IPR038029">
    <property type="entry name" value="GbiG_N_sf"/>
</dbReference>
<dbReference type="InterPro" id="IPR002750">
    <property type="entry name" value="CobE/GbiG_C"/>
</dbReference>
<dbReference type="PANTHER" id="PTHR37477:SF1">
    <property type="entry name" value="COBALT-PRECORRIN-5A HYDROLASE"/>
    <property type="match status" value="1"/>
</dbReference>
<keyword evidence="4" id="KW-1185">Reference proteome</keyword>
<comment type="caution">
    <text evidence="3">The sequence shown here is derived from an EMBL/GenBank/DDBJ whole genome shotgun (WGS) entry which is preliminary data.</text>
</comment>
<evidence type="ECO:0000259" key="1">
    <source>
        <dbReference type="Pfam" id="PF01890"/>
    </source>
</evidence>
<proteinExistence type="predicted"/>
<dbReference type="SUPFAM" id="SSF159672">
    <property type="entry name" value="CbiG N-terminal domain-like"/>
    <property type="match status" value="1"/>
</dbReference>
<dbReference type="RefSeq" id="WP_273935106.1">
    <property type="nucleotide sequence ID" value="NZ_CP097263.1"/>
</dbReference>
<dbReference type="Pfam" id="PF01890">
    <property type="entry name" value="CbiG_C"/>
    <property type="match status" value="1"/>
</dbReference>
<evidence type="ECO:0000313" key="4">
    <source>
        <dbReference type="Proteomes" id="UP001589810"/>
    </source>
</evidence>
<evidence type="ECO:0000313" key="3">
    <source>
        <dbReference type="EMBL" id="MFC0545070.1"/>
    </source>
</evidence>
<dbReference type="PANTHER" id="PTHR37477">
    <property type="entry name" value="COBALT-PRECORRIN-5A HYDROLASE"/>
    <property type="match status" value="1"/>
</dbReference>
<dbReference type="Gene3D" id="3.40.50.11220">
    <property type="match status" value="1"/>
</dbReference>
<dbReference type="SUPFAM" id="SSF159664">
    <property type="entry name" value="CobE/GbiG C-terminal domain-like"/>
    <property type="match status" value="1"/>
</dbReference>
<dbReference type="Proteomes" id="UP001589810">
    <property type="component" value="Unassembled WGS sequence"/>
</dbReference>
<accession>A0ABV6MZ19</accession>
<dbReference type="InterPro" id="IPR021744">
    <property type="entry name" value="CbiG_N"/>
</dbReference>
<dbReference type="EMBL" id="JBHLUD010000009">
    <property type="protein sequence ID" value="MFC0545070.1"/>
    <property type="molecule type" value="Genomic_DNA"/>
</dbReference>
<dbReference type="InterPro" id="IPR052553">
    <property type="entry name" value="CbiG_hydrolase"/>
</dbReference>
<dbReference type="Pfam" id="PF11760">
    <property type="entry name" value="CbiG_N"/>
    <property type="match status" value="1"/>
</dbReference>
<evidence type="ECO:0000259" key="2">
    <source>
        <dbReference type="Pfam" id="PF11760"/>
    </source>
</evidence>
<feature type="domain" description="CobE/GbiG C-terminal" evidence="1">
    <location>
        <begin position="200"/>
        <end position="334"/>
    </location>
</feature>